<keyword evidence="2" id="KW-0460">Magnesium</keyword>
<dbReference type="Pfam" id="PF03828">
    <property type="entry name" value="PAP_assoc"/>
    <property type="match status" value="1"/>
</dbReference>
<dbReference type="InterPro" id="IPR043519">
    <property type="entry name" value="NT_sf"/>
</dbReference>
<dbReference type="GO" id="GO:1990817">
    <property type="term" value="F:poly(A) RNA polymerase activity"/>
    <property type="evidence" value="ECO:0007669"/>
    <property type="project" value="InterPro"/>
</dbReference>
<evidence type="ECO:0000259" key="5">
    <source>
        <dbReference type="Pfam" id="PF22600"/>
    </source>
</evidence>
<dbReference type="GO" id="GO:0046872">
    <property type="term" value="F:metal ion binding"/>
    <property type="evidence" value="ECO:0007669"/>
    <property type="project" value="UniProtKB-KW"/>
</dbReference>
<dbReference type="GO" id="GO:0043634">
    <property type="term" value="P:polyadenylation-dependent ncRNA catabolic process"/>
    <property type="evidence" value="ECO:0007669"/>
    <property type="project" value="TreeGrafter"/>
</dbReference>
<dbReference type="InterPro" id="IPR045862">
    <property type="entry name" value="Trf4-like"/>
</dbReference>
<protein>
    <recommendedName>
        <fullName evidence="7">Polymerase nucleotidyl transferase domain-containing protein</fullName>
    </recommendedName>
</protein>
<dbReference type="PANTHER" id="PTHR23092:SF15">
    <property type="entry name" value="INACTIVE NON-CANONICAL POLY(A) RNA POLYMERASE PROTEIN TRF4-2-RELATED"/>
    <property type="match status" value="1"/>
</dbReference>
<evidence type="ECO:0000256" key="2">
    <source>
        <dbReference type="ARBA" id="ARBA00022842"/>
    </source>
</evidence>
<accession>A0A7S3UER4</accession>
<feature type="compositionally biased region" description="Basic residues" evidence="3">
    <location>
        <begin position="368"/>
        <end position="395"/>
    </location>
</feature>
<dbReference type="PANTHER" id="PTHR23092">
    <property type="entry name" value="POLY(A) RNA POLYMERASE"/>
    <property type="match status" value="1"/>
</dbReference>
<proteinExistence type="predicted"/>
<keyword evidence="1" id="KW-0479">Metal-binding</keyword>
<dbReference type="InterPro" id="IPR054708">
    <property type="entry name" value="MTPAP-like_central"/>
</dbReference>
<feature type="compositionally biased region" description="Basic residues" evidence="3">
    <location>
        <begin position="461"/>
        <end position="475"/>
    </location>
</feature>
<name>A0A7S3UER4_9CHLO</name>
<dbReference type="Gene3D" id="3.30.460.10">
    <property type="entry name" value="Beta Polymerase, domain 2"/>
    <property type="match status" value="1"/>
</dbReference>
<feature type="domain" description="PAP-associated" evidence="4">
    <location>
        <begin position="221"/>
        <end position="272"/>
    </location>
</feature>
<evidence type="ECO:0000259" key="4">
    <source>
        <dbReference type="Pfam" id="PF03828"/>
    </source>
</evidence>
<feature type="compositionally biased region" description="Low complexity" evidence="3">
    <location>
        <begin position="415"/>
        <end position="426"/>
    </location>
</feature>
<dbReference type="Pfam" id="PF22600">
    <property type="entry name" value="MTPAP-like_central"/>
    <property type="match status" value="1"/>
</dbReference>
<feature type="region of interest" description="Disordered" evidence="3">
    <location>
        <begin position="347"/>
        <end position="487"/>
    </location>
</feature>
<dbReference type="AlphaFoldDB" id="A0A7S3UER4"/>
<evidence type="ECO:0000256" key="1">
    <source>
        <dbReference type="ARBA" id="ARBA00022723"/>
    </source>
</evidence>
<dbReference type="SUPFAM" id="SSF81301">
    <property type="entry name" value="Nucleotidyltransferase"/>
    <property type="match status" value="1"/>
</dbReference>
<dbReference type="Gene3D" id="1.10.1410.10">
    <property type="match status" value="1"/>
</dbReference>
<dbReference type="GO" id="GO:0031123">
    <property type="term" value="P:RNA 3'-end processing"/>
    <property type="evidence" value="ECO:0007669"/>
    <property type="project" value="TreeGrafter"/>
</dbReference>
<evidence type="ECO:0008006" key="7">
    <source>
        <dbReference type="Google" id="ProtNLM"/>
    </source>
</evidence>
<feature type="domain" description="Poly(A) RNA polymerase mitochondrial-like central palm" evidence="5">
    <location>
        <begin position="34"/>
        <end position="158"/>
    </location>
</feature>
<organism evidence="6">
    <name type="scientific">Picocystis salinarum</name>
    <dbReference type="NCBI Taxonomy" id="88271"/>
    <lineage>
        <taxon>Eukaryota</taxon>
        <taxon>Viridiplantae</taxon>
        <taxon>Chlorophyta</taxon>
        <taxon>Picocystophyceae</taxon>
        <taxon>Picocystales</taxon>
        <taxon>Picocystaceae</taxon>
        <taxon>Picocystis</taxon>
    </lineage>
</organism>
<reference evidence="6" key="1">
    <citation type="submission" date="2021-01" db="EMBL/GenBank/DDBJ databases">
        <authorList>
            <person name="Corre E."/>
            <person name="Pelletier E."/>
            <person name="Niang G."/>
            <person name="Scheremetjew M."/>
            <person name="Finn R."/>
            <person name="Kale V."/>
            <person name="Holt S."/>
            <person name="Cochrane G."/>
            <person name="Meng A."/>
            <person name="Brown T."/>
            <person name="Cohen L."/>
        </authorList>
    </citation>
    <scope>NUCLEOTIDE SEQUENCE</scope>
    <source>
        <strain evidence="6">CCMP1897</strain>
    </source>
</reference>
<sequence>MEAGRKTRQVQEEEAKTRLHVEVAACPQHLGPCASERAQAHALRDAVSLCARRAFGKEAHVRLFGSHAQGLALAGGDCDLVVLGVGPMARFGGTFGRRERTTELLPKLDALRKELKRSGVAPKKAQRIDARVPILKCASADGMPFDVNVGAANGVRAVEFVRKGMEEHGGMGPVVLCIKRFLRDRKLNEVFTGGMGSYTLFNLVWAHLNAMQNARQDTEDLGVMLYQFFVRFGFTFDYHESAVSLRRGGFVKKEKGWLGKPGALQVEDPQEPGKDIAQGTYRIASIAHEFRNAAKILENYQWNALVLNGNAHLPGGLKLLNRIFKASTLTNHENSTKQHRSKAFLRLPAHSKLKQRNEHEPGSPTSKAKGKKKATGKGKKKKAGTKNTHSKKRKRGAMEAVNGESHPPRAKKRNVVASSQSAAVAAKDGTAPSQKRRFKVGQGKGKVHWQSAQNKSLQPGKNHHASPRSGKKRAKDGHSKSFGWHTG</sequence>
<evidence type="ECO:0000256" key="3">
    <source>
        <dbReference type="SAM" id="MobiDB-lite"/>
    </source>
</evidence>
<dbReference type="GO" id="GO:0005730">
    <property type="term" value="C:nucleolus"/>
    <property type="evidence" value="ECO:0007669"/>
    <property type="project" value="TreeGrafter"/>
</dbReference>
<dbReference type="GO" id="GO:0031499">
    <property type="term" value="C:TRAMP complex"/>
    <property type="evidence" value="ECO:0007669"/>
    <property type="project" value="TreeGrafter"/>
</dbReference>
<dbReference type="InterPro" id="IPR002058">
    <property type="entry name" value="PAP_assoc"/>
</dbReference>
<evidence type="ECO:0000313" key="6">
    <source>
        <dbReference type="EMBL" id="CAE0610564.1"/>
    </source>
</evidence>
<dbReference type="CDD" id="cd05402">
    <property type="entry name" value="NT_PAP_TUTase"/>
    <property type="match status" value="1"/>
</dbReference>
<dbReference type="EMBL" id="HBIS01004825">
    <property type="protein sequence ID" value="CAE0610564.1"/>
    <property type="molecule type" value="Transcribed_RNA"/>
</dbReference>
<dbReference type="SUPFAM" id="SSF81631">
    <property type="entry name" value="PAP/OAS1 substrate-binding domain"/>
    <property type="match status" value="1"/>
</dbReference>
<feature type="compositionally biased region" description="Polar residues" evidence="3">
    <location>
        <begin position="450"/>
        <end position="459"/>
    </location>
</feature>
<gene>
    <name evidence="6" type="ORF">PSAL00342_LOCUS4399</name>
</gene>
<dbReference type="GO" id="GO:0003729">
    <property type="term" value="F:mRNA binding"/>
    <property type="evidence" value="ECO:0007669"/>
    <property type="project" value="TreeGrafter"/>
</dbReference>